<dbReference type="EMBL" id="JABCSC020000001">
    <property type="protein sequence ID" value="NSL54260.1"/>
    <property type="molecule type" value="Genomic_DNA"/>
</dbReference>
<dbReference type="InterPro" id="IPR039315">
    <property type="entry name" value="CheW"/>
</dbReference>
<organism evidence="2 3">
    <name type="scientific">Uliginosibacterium aquaticum</name>
    <dbReference type="NCBI Taxonomy" id="2731212"/>
    <lineage>
        <taxon>Bacteria</taxon>
        <taxon>Pseudomonadati</taxon>
        <taxon>Pseudomonadota</taxon>
        <taxon>Betaproteobacteria</taxon>
        <taxon>Rhodocyclales</taxon>
        <taxon>Zoogloeaceae</taxon>
        <taxon>Uliginosibacterium</taxon>
    </lineage>
</organism>
<comment type="caution">
    <text evidence="2">The sequence shown here is derived from an EMBL/GenBank/DDBJ whole genome shotgun (WGS) entry which is preliminary data.</text>
</comment>
<dbReference type="Pfam" id="PF01584">
    <property type="entry name" value="CheW"/>
    <property type="match status" value="1"/>
</dbReference>
<dbReference type="PANTHER" id="PTHR22617:SF41">
    <property type="entry name" value="CHEMOTAXIS SIGNAL TRANSDUCTION SYSTEM ADAPTOR PROTEIN CHEW"/>
    <property type="match status" value="1"/>
</dbReference>
<keyword evidence="3" id="KW-1185">Reference proteome</keyword>
<feature type="domain" description="CheW-like" evidence="1">
    <location>
        <begin position="19"/>
        <end position="164"/>
    </location>
</feature>
<dbReference type="SUPFAM" id="SSF50341">
    <property type="entry name" value="CheW-like"/>
    <property type="match status" value="1"/>
</dbReference>
<dbReference type="InterPro" id="IPR036061">
    <property type="entry name" value="CheW-like_dom_sf"/>
</dbReference>
<evidence type="ECO:0000313" key="2">
    <source>
        <dbReference type="EMBL" id="NSL54260.1"/>
    </source>
</evidence>
<dbReference type="PROSITE" id="PS50851">
    <property type="entry name" value="CHEW"/>
    <property type="match status" value="1"/>
</dbReference>
<dbReference type="PANTHER" id="PTHR22617">
    <property type="entry name" value="CHEMOTAXIS SENSOR HISTIDINE KINASE-RELATED"/>
    <property type="match status" value="1"/>
</dbReference>
<accession>A0ABX2ICJ8</accession>
<dbReference type="Proteomes" id="UP000778523">
    <property type="component" value="Unassembled WGS sequence"/>
</dbReference>
<reference evidence="2 3" key="1">
    <citation type="submission" date="2020-06" db="EMBL/GenBank/DDBJ databases">
        <title>Draft genome of Uliginosibacterium sp. IMCC34675.</title>
        <authorList>
            <person name="Song J."/>
        </authorList>
    </citation>
    <scope>NUCLEOTIDE SEQUENCE [LARGE SCALE GENOMIC DNA]</scope>
    <source>
        <strain evidence="2 3">IMCC34675</strain>
    </source>
</reference>
<dbReference type="RefSeq" id="WP_170020804.1">
    <property type="nucleotide sequence ID" value="NZ_JABCSC020000001.1"/>
</dbReference>
<dbReference type="SMART" id="SM00260">
    <property type="entry name" value="CheW"/>
    <property type="match status" value="1"/>
</dbReference>
<protein>
    <submittedName>
        <fullName evidence="2">Purine-binding chemotaxis protein CheW</fullName>
    </submittedName>
</protein>
<name>A0ABX2ICJ8_9RHOO</name>
<evidence type="ECO:0000259" key="1">
    <source>
        <dbReference type="PROSITE" id="PS50851"/>
    </source>
</evidence>
<dbReference type="Gene3D" id="2.40.50.180">
    <property type="entry name" value="CheA-289, Domain 4"/>
    <property type="match status" value="1"/>
</dbReference>
<gene>
    <name evidence="2" type="ORF">HJ583_004415</name>
</gene>
<evidence type="ECO:0000313" key="3">
    <source>
        <dbReference type="Proteomes" id="UP000778523"/>
    </source>
</evidence>
<sequence>MANIIPAGSLAATLADEQSHQYLTFLLGGELYAIGILSIKEIIEYGKLTTIPMMPEHIRGVINLRGAVVPVVDLSARFGRGGCQITRRTCIVIIEIGGGEGERHDIGVIVDAVCEVQDIPANRIEAPPAFGANIRTDFISGMGKVGEQFVIILSVNHVLSLDELAALGALHGSLQDNREGETLAA</sequence>
<proteinExistence type="predicted"/>
<dbReference type="Gene3D" id="2.30.30.40">
    <property type="entry name" value="SH3 Domains"/>
    <property type="match status" value="1"/>
</dbReference>
<dbReference type="InterPro" id="IPR002545">
    <property type="entry name" value="CheW-lke_dom"/>
</dbReference>